<dbReference type="InterPro" id="IPR051611">
    <property type="entry name" value="ECF_transporter_component"/>
</dbReference>
<evidence type="ECO:0000313" key="7">
    <source>
        <dbReference type="EMBL" id="PZP89845.1"/>
    </source>
</evidence>
<dbReference type="InterPro" id="IPR003339">
    <property type="entry name" value="ABC/ECF_trnsptr_transmembrane"/>
</dbReference>
<feature type="transmembrane region" description="Helical" evidence="6">
    <location>
        <begin position="70"/>
        <end position="87"/>
    </location>
</feature>
<dbReference type="Pfam" id="PF02361">
    <property type="entry name" value="CbiQ"/>
    <property type="match status" value="1"/>
</dbReference>
<name>A0A2W5ICI4_9ACTN</name>
<comment type="caution">
    <text evidence="7">The sequence shown here is derived from an EMBL/GenBank/DDBJ whole genome shotgun (WGS) entry which is preliminary data.</text>
</comment>
<dbReference type="RefSeq" id="WP_290595368.1">
    <property type="nucleotide sequence ID" value="NZ_CAKZIO010000003.1"/>
</dbReference>
<evidence type="ECO:0000256" key="1">
    <source>
        <dbReference type="ARBA" id="ARBA00004141"/>
    </source>
</evidence>
<dbReference type="CDD" id="cd16914">
    <property type="entry name" value="EcfT"/>
    <property type="match status" value="1"/>
</dbReference>
<evidence type="ECO:0000256" key="6">
    <source>
        <dbReference type="SAM" id="Phobius"/>
    </source>
</evidence>
<feature type="transmembrane region" description="Helical" evidence="6">
    <location>
        <begin position="43"/>
        <end position="63"/>
    </location>
</feature>
<feature type="transmembrane region" description="Helical" evidence="6">
    <location>
        <begin position="21"/>
        <end position="37"/>
    </location>
</feature>
<dbReference type="EMBL" id="QFOZ01000001">
    <property type="protein sequence ID" value="PZP89845.1"/>
    <property type="molecule type" value="Genomic_DNA"/>
</dbReference>
<keyword evidence="4 6" id="KW-1133">Transmembrane helix</keyword>
<keyword evidence="2" id="KW-1003">Cell membrane</keyword>
<evidence type="ECO:0000256" key="3">
    <source>
        <dbReference type="ARBA" id="ARBA00022692"/>
    </source>
</evidence>
<evidence type="ECO:0000256" key="4">
    <source>
        <dbReference type="ARBA" id="ARBA00022989"/>
    </source>
</evidence>
<gene>
    <name evidence="7" type="ORF">DI579_01405</name>
</gene>
<feature type="transmembrane region" description="Helical" evidence="6">
    <location>
        <begin position="93"/>
        <end position="114"/>
    </location>
</feature>
<keyword evidence="5 6" id="KW-0472">Membrane</keyword>
<protein>
    <recommendedName>
        <fullName evidence="9">Energy-coupling factor transporter transmembrane protein EcfT</fullName>
    </recommendedName>
</protein>
<reference evidence="7 8" key="1">
    <citation type="submission" date="2017-08" db="EMBL/GenBank/DDBJ databases">
        <title>Infants hospitalized years apart are colonized by the same room-sourced microbial strains.</title>
        <authorList>
            <person name="Brooks B."/>
            <person name="Olm M.R."/>
            <person name="Firek B.A."/>
            <person name="Baker R."/>
            <person name="Thomas B.C."/>
            <person name="Morowitz M.J."/>
            <person name="Banfield J.F."/>
        </authorList>
    </citation>
    <scope>NUCLEOTIDE SEQUENCE [LARGE SCALE GENOMIC DNA]</scope>
    <source>
        <strain evidence="7">S2_006_000_R1_57</strain>
    </source>
</reference>
<accession>A0A2W5ICI4</accession>
<evidence type="ECO:0000256" key="5">
    <source>
        <dbReference type="ARBA" id="ARBA00023136"/>
    </source>
</evidence>
<dbReference type="PANTHER" id="PTHR34857">
    <property type="entry name" value="SLL0384 PROTEIN"/>
    <property type="match status" value="1"/>
</dbReference>
<dbReference type="Proteomes" id="UP000248606">
    <property type="component" value="Unassembled WGS sequence"/>
</dbReference>
<dbReference type="PANTHER" id="PTHR34857:SF2">
    <property type="entry name" value="SLL0384 PROTEIN"/>
    <property type="match status" value="1"/>
</dbReference>
<sequence>MKNYVLGTYHPGNSFLHRTPAVLKILVLIAWILAVSLGCRQVLWLSIPGAIAIILLFITRVPVRIVWEQVWPTLPLLVLIGLYQWWAVSWQEALRITGIILCCILAAIVISLTTRVTEMLDGYMVLLRPLAKLKVPTERIALAFALTVQSVPVISAIVTDVQESLWSRDGGCSLRAFITPVLSRVLRHADGVGDALLARGMDDSDSHHDSK</sequence>
<comment type="subcellular location">
    <subcellularLocation>
        <location evidence="1">Membrane</location>
        <topology evidence="1">Multi-pass membrane protein</topology>
    </subcellularLocation>
</comment>
<keyword evidence="3 6" id="KW-0812">Transmembrane</keyword>
<proteinExistence type="predicted"/>
<dbReference type="AlphaFoldDB" id="A0A2W5ICI4"/>
<evidence type="ECO:0000313" key="8">
    <source>
        <dbReference type="Proteomes" id="UP000248606"/>
    </source>
</evidence>
<dbReference type="GO" id="GO:0005886">
    <property type="term" value="C:plasma membrane"/>
    <property type="evidence" value="ECO:0007669"/>
    <property type="project" value="UniProtKB-ARBA"/>
</dbReference>
<evidence type="ECO:0008006" key="9">
    <source>
        <dbReference type="Google" id="ProtNLM"/>
    </source>
</evidence>
<organism evidence="7 8">
    <name type="scientific">Lawsonella clevelandensis</name>
    <dbReference type="NCBI Taxonomy" id="1528099"/>
    <lineage>
        <taxon>Bacteria</taxon>
        <taxon>Bacillati</taxon>
        <taxon>Actinomycetota</taxon>
        <taxon>Actinomycetes</taxon>
        <taxon>Mycobacteriales</taxon>
        <taxon>Lawsonellaceae</taxon>
        <taxon>Lawsonella</taxon>
    </lineage>
</organism>
<evidence type="ECO:0000256" key="2">
    <source>
        <dbReference type="ARBA" id="ARBA00022475"/>
    </source>
</evidence>